<dbReference type="InterPro" id="IPR016163">
    <property type="entry name" value="Ald_DH_C"/>
</dbReference>
<evidence type="ECO:0000259" key="2">
    <source>
        <dbReference type="Pfam" id="PF00171"/>
    </source>
</evidence>
<dbReference type="SUPFAM" id="SSF53720">
    <property type="entry name" value="ALDH-like"/>
    <property type="match status" value="1"/>
</dbReference>
<keyword evidence="1" id="KW-0560">Oxidoreductase</keyword>
<dbReference type="InterPro" id="IPR016162">
    <property type="entry name" value="Ald_DH_N"/>
</dbReference>
<proteinExistence type="predicted"/>
<dbReference type="PANTHER" id="PTHR11699">
    <property type="entry name" value="ALDEHYDE DEHYDROGENASE-RELATED"/>
    <property type="match status" value="1"/>
</dbReference>
<keyword evidence="4" id="KW-1185">Reference proteome</keyword>
<reference evidence="3 4" key="1">
    <citation type="submission" date="2016-05" db="EMBL/GenBank/DDBJ databases">
        <authorList>
            <person name="Lavstsen T."/>
            <person name="Jespersen J.S."/>
        </authorList>
    </citation>
    <scope>NUCLEOTIDE SEQUENCE [LARGE SCALE GENOMIC DNA]</scope>
    <source>
        <strain evidence="3 4">B7-9</strain>
    </source>
</reference>
<protein>
    <submittedName>
        <fullName evidence="3">Dehydrogenase</fullName>
    </submittedName>
</protein>
<organism evidence="3 4">
    <name type="scientific">Candidatus Chloroploca asiatica</name>
    <dbReference type="NCBI Taxonomy" id="1506545"/>
    <lineage>
        <taxon>Bacteria</taxon>
        <taxon>Bacillati</taxon>
        <taxon>Chloroflexota</taxon>
        <taxon>Chloroflexia</taxon>
        <taxon>Chloroflexales</taxon>
        <taxon>Chloroflexineae</taxon>
        <taxon>Oscillochloridaceae</taxon>
        <taxon>Candidatus Chloroploca</taxon>
    </lineage>
</organism>
<accession>A0A2H3L0K8</accession>
<sequence length="514" mass="56312">MAKMIAPGHAWPDLFGELRAAVPEAFGADGHALNLIEGDWGYPGHGKHYATPVDGNELGRIPMIDLDLAKRAVRFAAHEHARWSLIDLDERKVRVAACLDQLRAHRELIARLLMWEIGKPYALACDDIDRCISGVEWYLGAIEPMLAGRSPLGVISNIASWNYPYSVLMHSVLVQALAGNAVIAKTPTDGGIFSLTLGFALARRVGLPVSLVSGSGGLLSDALVRNPDVACLAFVGGKSNGRDIAASLYDREKRYMLEMEGVNCYGIWDFSDWPTLAAQIKKGFAYGKQRCTAYIRFIVQRRLFPKFLDTYLPAVKALKIGHPLLVDGPEDALPTLDFGPLINSRKVEELRVMYSEAVGLGAISLFEGELDPARFLPGQDISAYLTPIALLNVPRNARLHHNEPFGPVDTIVVVDRIEELVSEMNISNGNLVSSIATDDPEIARMVTGELRSFKVGVNQVRSRGDREEVFGGMGASWKGCFVGGTYLVQSVTRGADGERFFGNFPDYTLLPETR</sequence>
<dbReference type="Gene3D" id="3.40.309.10">
    <property type="entry name" value="Aldehyde Dehydrogenase, Chain A, domain 2"/>
    <property type="match status" value="1"/>
</dbReference>
<dbReference type="InterPro" id="IPR016161">
    <property type="entry name" value="Ald_DH/histidinol_DH"/>
</dbReference>
<gene>
    <name evidence="3" type="ORF">A9Q02_03630</name>
</gene>
<dbReference type="Proteomes" id="UP000220922">
    <property type="component" value="Unassembled WGS sequence"/>
</dbReference>
<dbReference type="GO" id="GO:0016620">
    <property type="term" value="F:oxidoreductase activity, acting on the aldehyde or oxo group of donors, NAD or NADP as acceptor"/>
    <property type="evidence" value="ECO:0007669"/>
    <property type="project" value="InterPro"/>
</dbReference>
<comment type="caution">
    <text evidence="3">The sequence shown here is derived from an EMBL/GenBank/DDBJ whole genome shotgun (WGS) entry which is preliminary data.</text>
</comment>
<dbReference type="OrthoDB" id="9762913at2"/>
<dbReference type="RefSeq" id="WP_097653907.1">
    <property type="nucleotide sequence ID" value="NZ_LYXE01000110.1"/>
</dbReference>
<dbReference type="AlphaFoldDB" id="A0A2H3L0K8"/>
<dbReference type="Gene3D" id="3.40.605.10">
    <property type="entry name" value="Aldehyde Dehydrogenase, Chain A, domain 1"/>
    <property type="match status" value="1"/>
</dbReference>
<evidence type="ECO:0000313" key="4">
    <source>
        <dbReference type="Proteomes" id="UP000220922"/>
    </source>
</evidence>
<evidence type="ECO:0000256" key="1">
    <source>
        <dbReference type="ARBA" id="ARBA00023002"/>
    </source>
</evidence>
<dbReference type="InterPro" id="IPR015590">
    <property type="entry name" value="Aldehyde_DH_dom"/>
</dbReference>
<evidence type="ECO:0000313" key="3">
    <source>
        <dbReference type="EMBL" id="PDV98180.1"/>
    </source>
</evidence>
<dbReference type="Pfam" id="PF00171">
    <property type="entry name" value="Aldedh"/>
    <property type="match status" value="1"/>
</dbReference>
<feature type="domain" description="Aldehyde dehydrogenase" evidence="2">
    <location>
        <begin position="51"/>
        <end position="490"/>
    </location>
</feature>
<name>A0A2H3L0K8_9CHLR</name>
<dbReference type="EMBL" id="LYXE01000110">
    <property type="protein sequence ID" value="PDV98180.1"/>
    <property type="molecule type" value="Genomic_DNA"/>
</dbReference>